<dbReference type="CDD" id="cd00383">
    <property type="entry name" value="trans_reg_C"/>
    <property type="match status" value="1"/>
</dbReference>
<evidence type="ECO:0000256" key="5">
    <source>
        <dbReference type="PROSITE-ProRule" id="PRU01091"/>
    </source>
</evidence>
<evidence type="ECO:0000256" key="1">
    <source>
        <dbReference type="ARBA" id="ARBA00022553"/>
    </source>
</evidence>
<dbReference type="SUPFAM" id="SSF46894">
    <property type="entry name" value="C-terminal effector domain of the bipartite response regulators"/>
    <property type="match status" value="1"/>
</dbReference>
<dbReference type="AlphaFoldDB" id="A0A2U2BBS1"/>
<evidence type="ECO:0000259" key="6">
    <source>
        <dbReference type="PROSITE" id="PS50110"/>
    </source>
</evidence>
<evidence type="ECO:0000256" key="4">
    <source>
        <dbReference type="PROSITE-ProRule" id="PRU00169"/>
    </source>
</evidence>
<dbReference type="PROSITE" id="PS50110">
    <property type="entry name" value="RESPONSE_REGULATORY"/>
    <property type="match status" value="1"/>
</dbReference>
<dbReference type="GO" id="GO:0000976">
    <property type="term" value="F:transcription cis-regulatory region binding"/>
    <property type="evidence" value="ECO:0007669"/>
    <property type="project" value="TreeGrafter"/>
</dbReference>
<dbReference type="PANTHER" id="PTHR48111">
    <property type="entry name" value="REGULATOR OF RPOS"/>
    <property type="match status" value="1"/>
</dbReference>
<dbReference type="EMBL" id="QEWP01000003">
    <property type="protein sequence ID" value="PWE00516.1"/>
    <property type="molecule type" value="Genomic_DNA"/>
</dbReference>
<dbReference type="InterPro" id="IPR039420">
    <property type="entry name" value="WalR-like"/>
</dbReference>
<feature type="domain" description="Response regulatory" evidence="6">
    <location>
        <begin position="12"/>
        <end position="126"/>
    </location>
</feature>
<dbReference type="GO" id="GO:0000156">
    <property type="term" value="F:phosphorelay response regulator activity"/>
    <property type="evidence" value="ECO:0007669"/>
    <property type="project" value="TreeGrafter"/>
</dbReference>
<proteinExistence type="predicted"/>
<dbReference type="InterPro" id="IPR011006">
    <property type="entry name" value="CheY-like_superfamily"/>
</dbReference>
<feature type="DNA-binding region" description="OmpR/PhoB-type" evidence="5">
    <location>
        <begin position="139"/>
        <end position="236"/>
    </location>
</feature>
<dbReference type="SMART" id="SM00448">
    <property type="entry name" value="REC"/>
    <property type="match status" value="1"/>
</dbReference>
<evidence type="ECO:0000259" key="7">
    <source>
        <dbReference type="PROSITE" id="PS51755"/>
    </source>
</evidence>
<dbReference type="InterPro" id="IPR001789">
    <property type="entry name" value="Sig_transdc_resp-reg_receiver"/>
</dbReference>
<dbReference type="GO" id="GO:0006355">
    <property type="term" value="P:regulation of DNA-templated transcription"/>
    <property type="evidence" value="ECO:0007669"/>
    <property type="project" value="InterPro"/>
</dbReference>
<sequence>MFNKLMDSGLLNILLVEDDQALGAEISSLLKSFGHEVTYCIDGDEAFENFCNGRHDFCIFDLMLPGIDGFTLTERVRRRDKNIPVFIISKRSHKDDKQKAFELEVDDYLVKPFELDELIWRIKAITRRLNRTENQVSEKPAIPVGSFVVDFSNQMLRNNDHSHRLTKRECEVLKMLTGRKNQLVKREEILMNLWGDVDYFHGRSLDVFISKLRRYLKDDKSLRIDNIPTVGYVLREDNP</sequence>
<dbReference type="SMART" id="SM00862">
    <property type="entry name" value="Trans_reg_C"/>
    <property type="match status" value="1"/>
</dbReference>
<feature type="domain" description="OmpR/PhoB-type" evidence="7">
    <location>
        <begin position="139"/>
        <end position="236"/>
    </location>
</feature>
<dbReference type="Pfam" id="PF00486">
    <property type="entry name" value="Trans_reg_C"/>
    <property type="match status" value="1"/>
</dbReference>
<evidence type="ECO:0000313" key="9">
    <source>
        <dbReference type="Proteomes" id="UP000244956"/>
    </source>
</evidence>
<keyword evidence="1 4" id="KW-0597">Phosphoprotein</keyword>
<protein>
    <submittedName>
        <fullName evidence="8">DNA-binding response regulator</fullName>
    </submittedName>
</protein>
<keyword evidence="9" id="KW-1185">Reference proteome</keyword>
<dbReference type="Gene3D" id="3.40.50.2300">
    <property type="match status" value="1"/>
</dbReference>
<name>A0A2U2BBS1_9BACT</name>
<accession>A0A2U2BBS1</accession>
<dbReference type="SUPFAM" id="SSF52172">
    <property type="entry name" value="CheY-like"/>
    <property type="match status" value="1"/>
</dbReference>
<dbReference type="InterPro" id="IPR036388">
    <property type="entry name" value="WH-like_DNA-bd_sf"/>
</dbReference>
<reference evidence="8 9" key="1">
    <citation type="submission" date="2018-05" db="EMBL/GenBank/DDBJ databases">
        <title>Marinilabilia rubrum sp. nov., isolated from saltern sediment.</title>
        <authorList>
            <person name="Zhang R."/>
        </authorList>
    </citation>
    <scope>NUCLEOTIDE SEQUENCE [LARGE SCALE GENOMIC DNA]</scope>
    <source>
        <strain evidence="8 9">WTE16</strain>
    </source>
</reference>
<dbReference type="Proteomes" id="UP000244956">
    <property type="component" value="Unassembled WGS sequence"/>
</dbReference>
<dbReference type="InterPro" id="IPR001867">
    <property type="entry name" value="OmpR/PhoB-type_DNA-bd"/>
</dbReference>
<feature type="modified residue" description="4-aspartylphosphate" evidence="4">
    <location>
        <position position="61"/>
    </location>
</feature>
<organism evidence="8 9">
    <name type="scientific">Marinilabilia rubra</name>
    <dbReference type="NCBI Taxonomy" id="2162893"/>
    <lineage>
        <taxon>Bacteria</taxon>
        <taxon>Pseudomonadati</taxon>
        <taxon>Bacteroidota</taxon>
        <taxon>Bacteroidia</taxon>
        <taxon>Marinilabiliales</taxon>
        <taxon>Marinilabiliaceae</taxon>
        <taxon>Marinilabilia</taxon>
    </lineage>
</organism>
<dbReference type="InterPro" id="IPR016032">
    <property type="entry name" value="Sig_transdc_resp-reg_C-effctor"/>
</dbReference>
<dbReference type="Gene3D" id="1.10.10.10">
    <property type="entry name" value="Winged helix-like DNA-binding domain superfamily/Winged helix DNA-binding domain"/>
    <property type="match status" value="1"/>
</dbReference>
<dbReference type="Pfam" id="PF00072">
    <property type="entry name" value="Response_reg"/>
    <property type="match status" value="1"/>
</dbReference>
<dbReference type="OrthoDB" id="9790442at2"/>
<keyword evidence="3 5" id="KW-0238">DNA-binding</keyword>
<gene>
    <name evidence="8" type="ORF">DDZ16_06200</name>
</gene>
<comment type="caution">
    <text evidence="8">The sequence shown here is derived from an EMBL/GenBank/DDBJ whole genome shotgun (WGS) entry which is preliminary data.</text>
</comment>
<dbReference type="GO" id="GO:0032993">
    <property type="term" value="C:protein-DNA complex"/>
    <property type="evidence" value="ECO:0007669"/>
    <property type="project" value="TreeGrafter"/>
</dbReference>
<dbReference type="PANTHER" id="PTHR48111:SF40">
    <property type="entry name" value="PHOSPHATE REGULON TRANSCRIPTIONAL REGULATORY PROTEIN PHOB"/>
    <property type="match status" value="1"/>
</dbReference>
<dbReference type="PROSITE" id="PS51755">
    <property type="entry name" value="OMPR_PHOB"/>
    <property type="match status" value="1"/>
</dbReference>
<evidence type="ECO:0000256" key="3">
    <source>
        <dbReference type="ARBA" id="ARBA00023125"/>
    </source>
</evidence>
<evidence type="ECO:0000256" key="2">
    <source>
        <dbReference type="ARBA" id="ARBA00023012"/>
    </source>
</evidence>
<evidence type="ECO:0000313" key="8">
    <source>
        <dbReference type="EMBL" id="PWE00516.1"/>
    </source>
</evidence>
<dbReference type="GO" id="GO:0005829">
    <property type="term" value="C:cytosol"/>
    <property type="evidence" value="ECO:0007669"/>
    <property type="project" value="TreeGrafter"/>
</dbReference>
<keyword evidence="2" id="KW-0902">Two-component regulatory system</keyword>